<organism evidence="1 2">
    <name type="scientific">Streptomyces thinghirensis</name>
    <dbReference type="NCBI Taxonomy" id="551547"/>
    <lineage>
        <taxon>Bacteria</taxon>
        <taxon>Bacillati</taxon>
        <taxon>Actinomycetota</taxon>
        <taxon>Actinomycetes</taxon>
        <taxon>Kitasatosporales</taxon>
        <taxon>Streptomycetaceae</taxon>
        <taxon>Streptomyces</taxon>
    </lineage>
</organism>
<dbReference type="EMBL" id="BAABJR010000034">
    <property type="protein sequence ID" value="GAA5217680.1"/>
    <property type="molecule type" value="Genomic_DNA"/>
</dbReference>
<reference evidence="2" key="1">
    <citation type="journal article" date="2019" name="Int. J. Syst. Evol. Microbiol.">
        <title>The Global Catalogue of Microorganisms (GCM) 10K type strain sequencing project: providing services to taxonomists for standard genome sequencing and annotation.</title>
        <authorList>
            <consortium name="The Broad Institute Genomics Platform"/>
            <consortium name="The Broad Institute Genome Sequencing Center for Infectious Disease"/>
            <person name="Wu L."/>
            <person name="Ma J."/>
        </authorList>
    </citation>
    <scope>NUCLEOTIDE SEQUENCE [LARGE SCALE GENOMIC DNA]</scope>
    <source>
        <strain evidence="2">JCM 18306</strain>
    </source>
</reference>
<proteinExistence type="predicted"/>
<keyword evidence="2" id="KW-1185">Reference proteome</keyword>
<dbReference type="Proteomes" id="UP001499878">
    <property type="component" value="Unassembled WGS sequence"/>
</dbReference>
<evidence type="ECO:0000313" key="2">
    <source>
        <dbReference type="Proteomes" id="UP001499878"/>
    </source>
</evidence>
<comment type="caution">
    <text evidence="1">The sequence shown here is derived from an EMBL/GenBank/DDBJ whole genome shotgun (WGS) entry which is preliminary data.</text>
</comment>
<accession>A0ABP9THB2</accession>
<name>A0ABP9THB2_9ACTN</name>
<gene>
    <name evidence="1" type="ORF">GCM10023323_75630</name>
</gene>
<sequence length="177" mass="18018">MAGARVWFRLSSDSGVGMSVEAVAALAAAGGLAVVQAAGTDAWVSVRQVVARLLGRGDTAQEACELQRLDCMQGELTAQGGDAESRVRWEGVWQTRLELVLQALDVQERAEAAAQLAEVVERVRLLPGGVQAAPGGVAAGGDVRISAEGGSVAGAVVRVEGGVHLGGPFPPGARPQS</sequence>
<evidence type="ECO:0000313" key="1">
    <source>
        <dbReference type="EMBL" id="GAA5217680.1"/>
    </source>
</evidence>
<protein>
    <submittedName>
        <fullName evidence="1">Uncharacterized protein</fullName>
    </submittedName>
</protein>